<dbReference type="Proteomes" id="UP001500957">
    <property type="component" value="Unassembled WGS sequence"/>
</dbReference>
<evidence type="ECO:0000313" key="2">
    <source>
        <dbReference type="EMBL" id="GAA0639250.1"/>
    </source>
</evidence>
<protein>
    <recommendedName>
        <fullName evidence="4">Secreted protein</fullName>
    </recommendedName>
</protein>
<dbReference type="RefSeq" id="WP_344609884.1">
    <property type="nucleotide sequence ID" value="NZ_BAAAHE010000068.1"/>
</dbReference>
<comment type="caution">
    <text evidence="2">The sequence shown here is derived from an EMBL/GenBank/DDBJ whole genome shotgun (WGS) entry which is preliminary data.</text>
</comment>
<proteinExistence type="predicted"/>
<organism evidence="2 3">
    <name type="scientific">Sporichthya brevicatena</name>
    <dbReference type="NCBI Taxonomy" id="171442"/>
    <lineage>
        <taxon>Bacteria</taxon>
        <taxon>Bacillati</taxon>
        <taxon>Actinomycetota</taxon>
        <taxon>Actinomycetes</taxon>
        <taxon>Sporichthyales</taxon>
        <taxon>Sporichthyaceae</taxon>
        <taxon>Sporichthya</taxon>
    </lineage>
</organism>
<dbReference type="EMBL" id="BAAAHE010000068">
    <property type="protein sequence ID" value="GAA0639250.1"/>
    <property type="molecule type" value="Genomic_DNA"/>
</dbReference>
<evidence type="ECO:0000313" key="3">
    <source>
        <dbReference type="Proteomes" id="UP001500957"/>
    </source>
</evidence>
<reference evidence="2 3" key="1">
    <citation type="journal article" date="2019" name="Int. J. Syst. Evol. Microbiol.">
        <title>The Global Catalogue of Microorganisms (GCM) 10K type strain sequencing project: providing services to taxonomists for standard genome sequencing and annotation.</title>
        <authorList>
            <consortium name="The Broad Institute Genomics Platform"/>
            <consortium name="The Broad Institute Genome Sequencing Center for Infectious Disease"/>
            <person name="Wu L."/>
            <person name="Ma J."/>
        </authorList>
    </citation>
    <scope>NUCLEOTIDE SEQUENCE [LARGE SCALE GENOMIC DNA]</scope>
    <source>
        <strain evidence="2 3">JCM 10671</strain>
    </source>
</reference>
<name>A0ABN1HD90_9ACTN</name>
<accession>A0ABN1HD90</accession>
<sequence length="170" mass="16613">MKIAVRAGRTAAVVAGAVVCAAVALPTIAKADSGDSAECPAARVTGLSSALDTVGTAAAAGPSIAFGVLLVPLSQPLPPPFDTVQSQVLSGAADGVQQLRSDAPGYVDQLRAGVAPFAAGNDVANQGVNAVADTLDTVADAAGPAIAPVDRTLHETATIVRSNTEVAASC</sequence>
<keyword evidence="1" id="KW-0732">Signal</keyword>
<gene>
    <name evidence="2" type="ORF">GCM10009547_49210</name>
</gene>
<evidence type="ECO:0000256" key="1">
    <source>
        <dbReference type="SAM" id="SignalP"/>
    </source>
</evidence>
<feature type="chain" id="PRO_5045272016" description="Secreted protein" evidence="1">
    <location>
        <begin position="32"/>
        <end position="170"/>
    </location>
</feature>
<feature type="signal peptide" evidence="1">
    <location>
        <begin position="1"/>
        <end position="31"/>
    </location>
</feature>
<keyword evidence="3" id="KW-1185">Reference proteome</keyword>
<evidence type="ECO:0008006" key="4">
    <source>
        <dbReference type="Google" id="ProtNLM"/>
    </source>
</evidence>